<name>A0A4V2QF76_HYDET</name>
<dbReference type="Pfam" id="PF02457">
    <property type="entry name" value="DAC"/>
    <property type="match status" value="1"/>
</dbReference>
<evidence type="ECO:0000313" key="12">
    <source>
        <dbReference type="Proteomes" id="UP000295008"/>
    </source>
</evidence>
<reference evidence="11 12" key="1">
    <citation type="submission" date="2019-03" db="EMBL/GenBank/DDBJ databases">
        <title>Genomic Encyclopedia of Type Strains, Phase IV (KMG-IV): sequencing the most valuable type-strain genomes for metagenomic binning, comparative biology and taxonomic classification.</title>
        <authorList>
            <person name="Goeker M."/>
        </authorList>
    </citation>
    <scope>NUCLEOTIDE SEQUENCE [LARGE SCALE GENOMIC DNA]</scope>
    <source>
        <strain evidence="11 12">LX-B</strain>
    </source>
</reference>
<sequence>MSQEDQRYLEMTKVLKMVAPGTTLYEGLENILRARTGALIVVSDAESIMKLVDGGFRINSELQPSTLYELAKMDGAIVLSSDGRRIIVANAHLTPDYLIPTSETGTRHRTAERMATQTGELVIAISQRRNVITLYKGNQRYVIRDIGTTLAKANQALQTLQKYKSVLEQSLLNLSALEFENLVTLSDVCTVIQRAEMVGRIAHEIQRYIFELGSEGRLVSMQLDELMIDIEDEGQLVVRDYFRGEANLSDFQKELTSWDDDDLLDLNSLSRALGYPGGTSLDLSLTTRGYRILGKIPRLPFPVVENLVKTFGVLPKVLEASTEELDDVEGIGEVRARTIKDGLRRLREQILLDRHF</sequence>
<keyword evidence="3" id="KW-0548">Nucleotidyltransferase</keyword>
<dbReference type="GO" id="GO:0003677">
    <property type="term" value="F:DNA binding"/>
    <property type="evidence" value="ECO:0007669"/>
    <property type="project" value="UniProtKB-KW"/>
</dbReference>
<dbReference type="Pfam" id="PF10635">
    <property type="entry name" value="DisA-linker"/>
    <property type="match status" value="1"/>
</dbReference>
<dbReference type="SUPFAM" id="SSF143597">
    <property type="entry name" value="YojJ-like"/>
    <property type="match status" value="1"/>
</dbReference>
<evidence type="ECO:0000259" key="10">
    <source>
        <dbReference type="PROSITE" id="PS51794"/>
    </source>
</evidence>
<dbReference type="Gene3D" id="1.10.150.20">
    <property type="entry name" value="5' to 3' exonuclease, C-terminal subdomain"/>
    <property type="match status" value="1"/>
</dbReference>
<keyword evidence="12" id="KW-1185">Reference proteome</keyword>
<evidence type="ECO:0000256" key="5">
    <source>
        <dbReference type="ARBA" id="ARBA00022763"/>
    </source>
</evidence>
<dbReference type="Gene3D" id="3.40.1700.10">
    <property type="entry name" value="DNA integrity scanning protein, DisA, N-terminal domain"/>
    <property type="match status" value="1"/>
</dbReference>
<keyword evidence="7" id="KW-0460">Magnesium</keyword>
<comment type="catalytic activity">
    <reaction evidence="1">
        <text>2 ATP = 3',3'-c-di-AMP + 2 diphosphate</text>
        <dbReference type="Rhea" id="RHEA:35655"/>
        <dbReference type="ChEBI" id="CHEBI:30616"/>
        <dbReference type="ChEBI" id="CHEBI:33019"/>
        <dbReference type="ChEBI" id="CHEBI:71500"/>
        <dbReference type="EC" id="2.7.7.85"/>
    </reaction>
</comment>
<dbReference type="NCBIfam" id="NF010009">
    <property type="entry name" value="PRK13482.1"/>
    <property type="match status" value="1"/>
</dbReference>
<evidence type="ECO:0000256" key="1">
    <source>
        <dbReference type="ARBA" id="ARBA00000877"/>
    </source>
</evidence>
<dbReference type="InterPro" id="IPR023763">
    <property type="entry name" value="DNA_integrity_scanning_protein"/>
</dbReference>
<dbReference type="InterPro" id="IPR050338">
    <property type="entry name" value="DisA"/>
</dbReference>
<comment type="caution">
    <text evidence="11">The sequence shown here is derived from an EMBL/GenBank/DDBJ whole genome shotgun (WGS) entry which is preliminary data.</text>
</comment>
<dbReference type="InterPro" id="IPR038331">
    <property type="entry name" value="DisA_sf"/>
</dbReference>
<dbReference type="Proteomes" id="UP000295008">
    <property type="component" value="Unassembled WGS sequence"/>
</dbReference>
<dbReference type="PANTHER" id="PTHR34185:SF3">
    <property type="entry name" value="DNA INTEGRITY SCANNING PROTEIN DISA"/>
    <property type="match status" value="1"/>
</dbReference>
<keyword evidence="6" id="KW-0067">ATP-binding</keyword>
<dbReference type="SUPFAM" id="SSF47781">
    <property type="entry name" value="RuvA domain 2-like"/>
    <property type="match status" value="1"/>
</dbReference>
<evidence type="ECO:0000256" key="4">
    <source>
        <dbReference type="ARBA" id="ARBA00022741"/>
    </source>
</evidence>
<evidence type="ECO:0000256" key="8">
    <source>
        <dbReference type="ARBA" id="ARBA00023125"/>
    </source>
</evidence>
<dbReference type="InterPro" id="IPR036888">
    <property type="entry name" value="DNA_integrity_DisA_N_sf"/>
</dbReference>
<keyword evidence="8" id="KW-0238">DNA-binding</keyword>
<dbReference type="GO" id="GO:0006281">
    <property type="term" value="P:DNA repair"/>
    <property type="evidence" value="ECO:0007669"/>
    <property type="project" value="UniProtKB-KW"/>
</dbReference>
<evidence type="ECO:0000256" key="6">
    <source>
        <dbReference type="ARBA" id="ARBA00022840"/>
    </source>
</evidence>
<dbReference type="InterPro" id="IPR010994">
    <property type="entry name" value="RuvA_2-like"/>
</dbReference>
<keyword evidence="5" id="KW-0227">DNA damage</keyword>
<dbReference type="PROSITE" id="PS51794">
    <property type="entry name" value="DAC"/>
    <property type="match status" value="1"/>
</dbReference>
<dbReference type="AlphaFoldDB" id="A0A4V2QF76"/>
<evidence type="ECO:0000313" key="11">
    <source>
        <dbReference type="EMBL" id="TCL70827.1"/>
    </source>
</evidence>
<organism evidence="11 12">
    <name type="scientific">Hydrogenispora ethanolica</name>
    <dbReference type="NCBI Taxonomy" id="1082276"/>
    <lineage>
        <taxon>Bacteria</taxon>
        <taxon>Bacillati</taxon>
        <taxon>Bacillota</taxon>
        <taxon>Hydrogenispora</taxon>
    </lineage>
</organism>
<accession>A0A4V2QF76</accession>
<dbReference type="Gene3D" id="1.20.1260.110">
    <property type="entry name" value="DNA integrity scanning linker region"/>
    <property type="match status" value="1"/>
</dbReference>
<dbReference type="GO" id="GO:0106408">
    <property type="term" value="F:diadenylate cyclase activity"/>
    <property type="evidence" value="ECO:0007669"/>
    <property type="project" value="UniProtKB-EC"/>
</dbReference>
<evidence type="ECO:0000256" key="9">
    <source>
        <dbReference type="ARBA" id="ARBA00023204"/>
    </source>
</evidence>
<dbReference type="RefSeq" id="WP_243662875.1">
    <property type="nucleotide sequence ID" value="NZ_SLUN01000009.1"/>
</dbReference>
<dbReference type="GO" id="GO:0005524">
    <property type="term" value="F:ATP binding"/>
    <property type="evidence" value="ECO:0007669"/>
    <property type="project" value="UniProtKB-KW"/>
</dbReference>
<dbReference type="InterPro" id="IPR018906">
    <property type="entry name" value="DNA_integrity_scan_DisA_link"/>
</dbReference>
<dbReference type="HAMAP" id="MF_01438">
    <property type="entry name" value="DisA"/>
    <property type="match status" value="1"/>
</dbReference>
<evidence type="ECO:0000256" key="3">
    <source>
        <dbReference type="ARBA" id="ARBA00022695"/>
    </source>
</evidence>
<evidence type="ECO:0000256" key="2">
    <source>
        <dbReference type="ARBA" id="ARBA00022679"/>
    </source>
</evidence>
<dbReference type="PANTHER" id="PTHR34185">
    <property type="entry name" value="DIADENYLATE CYCLASE"/>
    <property type="match status" value="1"/>
</dbReference>
<dbReference type="GO" id="GO:0004016">
    <property type="term" value="F:adenylate cyclase activity"/>
    <property type="evidence" value="ECO:0007669"/>
    <property type="project" value="TreeGrafter"/>
</dbReference>
<proteinExistence type="inferred from homology"/>
<keyword evidence="2" id="KW-0808">Transferase</keyword>
<keyword evidence="9" id="KW-0234">DNA repair</keyword>
<protein>
    <submittedName>
        <fullName evidence="11">Diadenylate cyclase</fullName>
    </submittedName>
</protein>
<dbReference type="InterPro" id="IPR003390">
    <property type="entry name" value="DNA_integrity_scan_DisA_N"/>
</dbReference>
<keyword evidence="4" id="KW-0547">Nucleotide-binding</keyword>
<evidence type="ECO:0000256" key="7">
    <source>
        <dbReference type="ARBA" id="ARBA00022842"/>
    </source>
</evidence>
<dbReference type="EMBL" id="SLUN01000009">
    <property type="protein sequence ID" value="TCL70827.1"/>
    <property type="molecule type" value="Genomic_DNA"/>
</dbReference>
<gene>
    <name evidence="11" type="ORF">EDC14_1009145</name>
</gene>
<feature type="domain" description="DAC" evidence="10">
    <location>
        <begin position="8"/>
        <end position="146"/>
    </location>
</feature>